<feature type="transmembrane region" description="Helical" evidence="4">
    <location>
        <begin position="431"/>
        <end position="453"/>
    </location>
</feature>
<dbReference type="PANTHER" id="PTHR37813:SF1">
    <property type="entry name" value="FELS-2 PROPHAGE PROTEIN"/>
    <property type="match status" value="1"/>
</dbReference>
<feature type="transmembrane region" description="Helical" evidence="4">
    <location>
        <begin position="545"/>
        <end position="566"/>
    </location>
</feature>
<dbReference type="Proteomes" id="UP000004030">
    <property type="component" value="Unassembled WGS sequence"/>
</dbReference>
<feature type="region of interest" description="Disordered" evidence="3">
    <location>
        <begin position="786"/>
        <end position="808"/>
    </location>
</feature>
<proteinExistence type="predicted"/>
<keyword evidence="1" id="KW-1188">Viral release from host cell</keyword>
<dbReference type="STRING" id="1088721.JI59_04475"/>
<evidence type="ECO:0000313" key="5">
    <source>
        <dbReference type="EMBL" id="EHJ59922.1"/>
    </source>
</evidence>
<dbReference type="PATRIC" id="fig|1088721.3.peg.3053"/>
<feature type="transmembrane region" description="Helical" evidence="4">
    <location>
        <begin position="397"/>
        <end position="419"/>
    </location>
</feature>
<feature type="coiled-coil region" evidence="2">
    <location>
        <begin position="36"/>
        <end position="118"/>
    </location>
</feature>
<sequence length="847" mass="87094">MADNKLNLLVKFTGVDKLSGSIKNIVGAGKAGSAALNDLRRQAGQGKAAIRKLNTEIKENQGELARVRAELASGSMRSGLAMAEQELVRAIEEANRQIGEQEDALGRLNRQMDAQKSRLERIASLQSRAGKVAGMAGKAGAAASVTMTAPLIAFGQHAFTAAADAAELQSAFDYTFGKNAEAMNQWADRTGAALGRTNVELKEAANTFGIFFNQADPAKSAGMSQQFAVLAQDLSSFYNVDPGTALEKLRSGLTGESEPLRDFGVFMNDAAIKAQALKMGLKPVGKELTEQQKIMARAAFIMENTKNAQGDLERTSDSTSNKLRAANTAWQNLSLTVGQELIPALTPAITALTDMLKSFSGLSPQTRKWVVILGAGAAVLGPVLLGVAGLASAVGSLAPLFITAGTAGAAGAAGVGAAGTAAGGAAAGFGALALSALPVIAAVAAVAGAAYLIYSNWGAISGFFQGIWTSISGAFTRNWTTIRNVLLGGVVIFMPLVAGVIYFASLIYRNWDSISAATSAFVAKVAGIVAPFIKPFVAIGSYLGGLAAKFFGFGTNIVSGLINGIVSMTGAVIKAIVNLAAGVGGKFASLLGIKSPSRVFMSMGGFINEGLGIGIEQSRNKPEQAAAKMARTVMQSAAIPDDFARTNAARLNAAQDLRNLAATGNPLNGAAPSSRIGLERYPAGDSEARAKPAASPRVSLTRIVGLAGAGALAAAPAAAQAGIERASMAGLGANLAAILKGNGSPPNVGQMAAGLLARGGETSGSQPAEFRAPQRLSIGEIARAMAPAARGQTTAPRDGPPPASPSKIEIHIHQQPGEDGEALAQRIMRIIERKEKSQRLSRLEDSF</sequence>
<dbReference type="InterPro" id="IPR010090">
    <property type="entry name" value="Phage_tape_meas"/>
</dbReference>
<evidence type="ECO:0000256" key="1">
    <source>
        <dbReference type="ARBA" id="ARBA00022612"/>
    </source>
</evidence>
<accession>G6EFH4</accession>
<keyword evidence="2" id="KW-0175">Coiled coil</keyword>
<dbReference type="EMBL" id="AGFM01000049">
    <property type="protein sequence ID" value="EHJ59922.1"/>
    <property type="molecule type" value="Genomic_DNA"/>
</dbReference>
<dbReference type="OrthoDB" id="8019720at2"/>
<protein>
    <submittedName>
        <fullName evidence="5">Uncharacterized protein</fullName>
    </submittedName>
</protein>
<keyword evidence="6" id="KW-1185">Reference proteome</keyword>
<evidence type="ECO:0000256" key="2">
    <source>
        <dbReference type="SAM" id="Coils"/>
    </source>
</evidence>
<feature type="transmembrane region" description="Helical" evidence="4">
    <location>
        <begin position="514"/>
        <end position="533"/>
    </location>
</feature>
<comment type="caution">
    <text evidence="5">The sequence shown here is derived from an EMBL/GenBank/DDBJ whole genome shotgun (WGS) entry which is preliminary data.</text>
</comment>
<reference evidence="5 6" key="1">
    <citation type="journal article" date="2012" name="J. Bacteriol.">
        <title>Genome sequence of benzo(a)pyrene-degrading bacterium Novosphingobium pentaromativorans US6-1.</title>
        <authorList>
            <person name="Luo Y.R."/>
            <person name="Kang S.G."/>
            <person name="Kim S.J."/>
            <person name="Kim M.R."/>
            <person name="Li N."/>
            <person name="Lee J.H."/>
            <person name="Kwon K.K."/>
        </authorList>
    </citation>
    <scope>NUCLEOTIDE SEQUENCE [LARGE SCALE GENOMIC DNA]</scope>
    <source>
        <strain evidence="5 6">US6-1</strain>
    </source>
</reference>
<dbReference type="eggNOG" id="COG5412">
    <property type="taxonomic scope" value="Bacteria"/>
</dbReference>
<evidence type="ECO:0000256" key="4">
    <source>
        <dbReference type="SAM" id="Phobius"/>
    </source>
</evidence>
<dbReference type="Gene3D" id="1.10.287.1490">
    <property type="match status" value="1"/>
</dbReference>
<gene>
    <name evidence="5" type="ORF">NSU_3095</name>
</gene>
<evidence type="ECO:0000256" key="3">
    <source>
        <dbReference type="SAM" id="MobiDB-lite"/>
    </source>
</evidence>
<feature type="transmembrane region" description="Helical" evidence="4">
    <location>
        <begin position="485"/>
        <end position="508"/>
    </location>
</feature>
<dbReference type="NCBIfam" id="TIGR01760">
    <property type="entry name" value="tape_meas_TP901"/>
    <property type="match status" value="1"/>
</dbReference>
<keyword evidence="4" id="KW-0472">Membrane</keyword>
<dbReference type="KEGG" id="npn:JI59_04475"/>
<keyword evidence="4" id="KW-0812">Transmembrane</keyword>
<feature type="transmembrane region" description="Helical" evidence="4">
    <location>
        <begin position="369"/>
        <end position="391"/>
    </location>
</feature>
<dbReference type="eggNOG" id="COG1280">
    <property type="taxonomic scope" value="Bacteria"/>
</dbReference>
<dbReference type="PANTHER" id="PTHR37813">
    <property type="entry name" value="FELS-2 PROPHAGE PROTEIN"/>
    <property type="match status" value="1"/>
</dbReference>
<keyword evidence="4" id="KW-1133">Transmembrane helix</keyword>
<evidence type="ECO:0000313" key="6">
    <source>
        <dbReference type="Proteomes" id="UP000004030"/>
    </source>
</evidence>
<dbReference type="AlphaFoldDB" id="G6EFH4"/>
<organism evidence="5 6">
    <name type="scientific">Novosphingobium pentaromativorans US6-1</name>
    <dbReference type="NCBI Taxonomy" id="1088721"/>
    <lineage>
        <taxon>Bacteria</taxon>
        <taxon>Pseudomonadati</taxon>
        <taxon>Pseudomonadota</taxon>
        <taxon>Alphaproteobacteria</taxon>
        <taxon>Sphingomonadales</taxon>
        <taxon>Sphingomonadaceae</taxon>
        <taxon>Novosphingobium</taxon>
    </lineage>
</organism>
<name>G6EFH4_9SPHN</name>
<dbReference type="RefSeq" id="WP_007014003.1">
    <property type="nucleotide sequence ID" value="NZ_AGFM01000049.1"/>
</dbReference>